<organism evidence="6 7">
    <name type="scientific">Kumtagia ephedrae</name>
    <dbReference type="NCBI Taxonomy" id="2116701"/>
    <lineage>
        <taxon>Bacteria</taxon>
        <taxon>Pseudomonadati</taxon>
        <taxon>Pseudomonadota</taxon>
        <taxon>Alphaproteobacteria</taxon>
        <taxon>Hyphomicrobiales</taxon>
        <taxon>Phyllobacteriaceae</taxon>
        <taxon>Kumtagia</taxon>
    </lineage>
</organism>
<keyword evidence="5" id="KW-0324">Glycolysis</keyword>
<dbReference type="InterPro" id="IPR029056">
    <property type="entry name" value="Ribokinase-like"/>
</dbReference>
<evidence type="ECO:0000256" key="4">
    <source>
        <dbReference type="ARBA" id="ARBA00022842"/>
    </source>
</evidence>
<dbReference type="SUPFAM" id="SSF53613">
    <property type="entry name" value="Ribokinase-like"/>
    <property type="match status" value="1"/>
</dbReference>
<sequence length="420" mass="44651">MSTISDRSPIAVAYRDLAGRLPAIAAGAPLTFCGMSACVDATINMGEMTALIEATEPPGAVAFANMLKGRAARGIGGEVRVEWPEGPAWLAERLRPRYSLGGTGPHASWVLSTLRAPAVLNLGDRSEHMLSHLPERVLLAQGDALLPAAQVKRRGVRRPNIFIFEYTAGVPVGDVMPTRSTRIIVRFDDPGLEHDDDFEAASVRAGADAGSGLVAGFGAISLAELPGELDRVFGLTRRWHAAGMPHIHLEMSGIDTPRQRDLMLEAAAEGRLSSIGMSQSELVDIYPESADTALLPRKMAELGDRLHLRRICVHADHWAASVTLDDPEIERDALMAGCLLSSCRASEGRPVVPSGPPAKAEFGTPPFAADARVGKWRVVAVPSPYLARPVTTLGLGDTFTAGCLLVLGATTAAGRERKEA</sequence>
<keyword evidence="3 6" id="KW-0418">Kinase</keyword>
<evidence type="ECO:0000256" key="5">
    <source>
        <dbReference type="ARBA" id="ARBA00023152"/>
    </source>
</evidence>
<evidence type="ECO:0000256" key="1">
    <source>
        <dbReference type="ARBA" id="ARBA00022679"/>
    </source>
</evidence>
<keyword evidence="2" id="KW-0479">Metal-binding</keyword>
<evidence type="ECO:0000256" key="2">
    <source>
        <dbReference type="ARBA" id="ARBA00022723"/>
    </source>
</evidence>
<dbReference type="GO" id="GO:0016773">
    <property type="term" value="F:phosphotransferase activity, alcohol group as acceptor"/>
    <property type="evidence" value="ECO:0007669"/>
    <property type="project" value="InterPro"/>
</dbReference>
<keyword evidence="4" id="KW-0460">Magnesium</keyword>
<keyword evidence="1" id="KW-0808">Transferase</keyword>
<proteinExistence type="predicted"/>
<comment type="caution">
    <text evidence="6">The sequence shown here is derived from an EMBL/GenBank/DDBJ whole genome shotgun (WGS) entry which is preliminary data.</text>
</comment>
<evidence type="ECO:0000256" key="3">
    <source>
        <dbReference type="ARBA" id="ARBA00022777"/>
    </source>
</evidence>
<dbReference type="GO" id="GO:0016301">
    <property type="term" value="F:kinase activity"/>
    <property type="evidence" value="ECO:0007669"/>
    <property type="project" value="UniProtKB-KW"/>
</dbReference>
<protein>
    <submittedName>
        <fullName evidence="6">6-phosphofructokinase</fullName>
    </submittedName>
</protein>
<dbReference type="InterPro" id="IPR007666">
    <property type="entry name" value="ADP_PFK/GK"/>
</dbReference>
<accession>A0A2P7RZA5</accession>
<evidence type="ECO:0000313" key="7">
    <source>
        <dbReference type="Proteomes" id="UP000241229"/>
    </source>
</evidence>
<dbReference type="AlphaFoldDB" id="A0A2P7RZA5"/>
<dbReference type="OrthoDB" id="8432743at2"/>
<dbReference type="Pfam" id="PF04587">
    <property type="entry name" value="ADP_PFK_GK"/>
    <property type="match status" value="1"/>
</dbReference>
<keyword evidence="7" id="KW-1185">Reference proteome</keyword>
<dbReference type="GO" id="GO:0046872">
    <property type="term" value="F:metal ion binding"/>
    <property type="evidence" value="ECO:0007669"/>
    <property type="project" value="UniProtKB-KW"/>
</dbReference>
<evidence type="ECO:0000313" key="6">
    <source>
        <dbReference type="EMBL" id="PSJ55567.1"/>
    </source>
</evidence>
<gene>
    <name evidence="6" type="ORF">C7I84_23295</name>
</gene>
<name>A0A2P7RZA5_9HYPH</name>
<dbReference type="RefSeq" id="WP_106774617.1">
    <property type="nucleotide sequence ID" value="NZ_PXYK01000027.1"/>
</dbReference>
<dbReference type="GO" id="GO:0006096">
    <property type="term" value="P:glycolytic process"/>
    <property type="evidence" value="ECO:0007669"/>
    <property type="project" value="UniProtKB-KW"/>
</dbReference>
<reference evidence="6 7" key="1">
    <citation type="submission" date="2018-03" db="EMBL/GenBank/DDBJ databases">
        <title>The draft genome of Mesorhizobium sp. 6GN-30.</title>
        <authorList>
            <person name="Liu L."/>
            <person name="Li L."/>
            <person name="Wang T."/>
            <person name="Zhang X."/>
            <person name="Liang L."/>
        </authorList>
    </citation>
    <scope>NUCLEOTIDE SEQUENCE [LARGE SCALE GENOMIC DNA]</scope>
    <source>
        <strain evidence="6 7">6GN30</strain>
    </source>
</reference>
<dbReference type="Proteomes" id="UP000241229">
    <property type="component" value="Unassembled WGS sequence"/>
</dbReference>
<dbReference type="Gene3D" id="3.40.1190.20">
    <property type="match status" value="1"/>
</dbReference>
<dbReference type="EMBL" id="PXYK01000027">
    <property type="protein sequence ID" value="PSJ55567.1"/>
    <property type="molecule type" value="Genomic_DNA"/>
</dbReference>
<dbReference type="Gene3D" id="3.30.1110.20">
    <property type="match status" value="1"/>
</dbReference>